<keyword evidence="2 3" id="KW-0808">Transferase</keyword>
<dbReference type="PANTHER" id="PTHR12049:SF7">
    <property type="entry name" value="PROTEIN ARGININE METHYLTRANSFERASE NDUFAF7, MITOCHONDRIAL"/>
    <property type="match status" value="1"/>
</dbReference>
<dbReference type="InterPro" id="IPR003788">
    <property type="entry name" value="NDUFAF7"/>
</dbReference>
<dbReference type="EMBL" id="JAAIYP010000045">
    <property type="protein sequence ID" value="NFV82016.1"/>
    <property type="molecule type" value="Genomic_DNA"/>
</dbReference>
<dbReference type="PANTHER" id="PTHR12049">
    <property type="entry name" value="PROTEIN ARGININE METHYLTRANSFERASE NDUFAF7, MITOCHONDRIAL"/>
    <property type="match status" value="1"/>
</dbReference>
<name>A0A7C9QXX1_9PROT</name>
<dbReference type="RefSeq" id="WP_163682634.1">
    <property type="nucleotide sequence ID" value="NZ_JAAIYP010000045.1"/>
</dbReference>
<dbReference type="AlphaFoldDB" id="A0A7C9QXX1"/>
<evidence type="ECO:0000256" key="2">
    <source>
        <dbReference type="ARBA" id="ARBA00022679"/>
    </source>
</evidence>
<dbReference type="Gene3D" id="3.40.50.12710">
    <property type="match status" value="1"/>
</dbReference>
<gene>
    <name evidence="3" type="ORF">G4223_18045</name>
</gene>
<evidence type="ECO:0000313" key="3">
    <source>
        <dbReference type="EMBL" id="NFV82016.1"/>
    </source>
</evidence>
<dbReference type="GO" id="GO:0035243">
    <property type="term" value="F:protein-arginine omega-N symmetric methyltransferase activity"/>
    <property type="evidence" value="ECO:0007669"/>
    <property type="project" value="TreeGrafter"/>
</dbReference>
<dbReference type="GO" id="GO:0032259">
    <property type="term" value="P:methylation"/>
    <property type="evidence" value="ECO:0007669"/>
    <property type="project" value="UniProtKB-KW"/>
</dbReference>
<reference evidence="3 4" key="1">
    <citation type="submission" date="2020-02" db="EMBL/GenBank/DDBJ databases">
        <authorList>
            <person name="Dziuba M."/>
            <person name="Kuznetsov B."/>
            <person name="Mardanov A."/>
            <person name="Ravin N."/>
            <person name="Grouzdev D."/>
        </authorList>
    </citation>
    <scope>NUCLEOTIDE SEQUENCE [LARGE SCALE GENOMIC DNA]</scope>
    <source>
        <strain evidence="3 4">SpK</strain>
    </source>
</reference>
<keyword evidence="4" id="KW-1185">Reference proteome</keyword>
<accession>A0A7C9QXX1</accession>
<sequence>MTALSDILAGRIRAGGPITVADFMAEALSHPEHGYYMSREPFGTSGDFTTAPEISQMFGELIGLWAAVTWQAMGCPSRVVLAEMGPGRGTLMRDLLRAAAGVPPFLKAAEVWLVETSPRLRQRQRQTLGGAEINWAERFEDLPQGPLIMVANELFDALPIRQFEKTGGVWRERMVGLCGDDFAFVPGPEHTPEVPAEVLAAADGSIVETCPQGRALAATVGARLAGETGAALFVDYGHAQSGVGDTFQAVKRHRFHPVLENPGSADLTAHVDFEALAAAAQPARAWGPVPQGAFLETLGIRTRAALLAQNAGPKVAADINGQMRRLIDPGEMGTLFKVLALTNPALPAPIGFVS</sequence>
<proteinExistence type="predicted"/>
<protein>
    <submittedName>
        <fullName evidence="3">Class I SAM-dependent methyltransferase</fullName>
    </submittedName>
</protein>
<dbReference type="Pfam" id="PF02636">
    <property type="entry name" value="Methyltransf_28"/>
    <property type="match status" value="1"/>
</dbReference>
<evidence type="ECO:0000313" key="4">
    <source>
        <dbReference type="Proteomes" id="UP000480684"/>
    </source>
</evidence>
<keyword evidence="1 3" id="KW-0489">Methyltransferase</keyword>
<comment type="caution">
    <text evidence="3">The sequence shown here is derived from an EMBL/GenBank/DDBJ whole genome shotgun (WGS) entry which is preliminary data.</text>
</comment>
<dbReference type="SUPFAM" id="SSF53335">
    <property type="entry name" value="S-adenosyl-L-methionine-dependent methyltransferases"/>
    <property type="match status" value="1"/>
</dbReference>
<evidence type="ECO:0000256" key="1">
    <source>
        <dbReference type="ARBA" id="ARBA00022603"/>
    </source>
</evidence>
<organism evidence="3 4">
    <name type="scientific">Magnetospirillum aberrantis SpK</name>
    <dbReference type="NCBI Taxonomy" id="908842"/>
    <lineage>
        <taxon>Bacteria</taxon>
        <taxon>Pseudomonadati</taxon>
        <taxon>Pseudomonadota</taxon>
        <taxon>Alphaproteobacteria</taxon>
        <taxon>Rhodospirillales</taxon>
        <taxon>Rhodospirillaceae</taxon>
        <taxon>Magnetospirillum</taxon>
    </lineage>
</organism>
<dbReference type="Proteomes" id="UP000480684">
    <property type="component" value="Unassembled WGS sequence"/>
</dbReference>
<dbReference type="InterPro" id="IPR038375">
    <property type="entry name" value="NDUFAF7_sf"/>
</dbReference>
<dbReference type="InterPro" id="IPR029063">
    <property type="entry name" value="SAM-dependent_MTases_sf"/>
</dbReference>